<protein>
    <recommendedName>
        <fullName evidence="3">Reverse transcriptase domain-containing protein</fullName>
    </recommendedName>
</protein>
<accession>A0ABQ7W8S0</accession>
<proteinExistence type="predicted"/>
<sequence>MVIMKPTMRTSQIPSPEDREILNPQITHNPMTQQTSFMVWNTRGVNNENFKRNFRELICNHNPCFVALLETKMDDHFNLKNEFNFDDYLRKDDQELHAMIQGCKYTWSNHRRGMKDLILERLDRAFANNDWLVKYPNAQVTHLPKTHSDHNLLLISLFKPNSGNLSKPFRLEKFWLEHPDFINLVERCWINNDLISAISLCRNEAHIWSRETFGNIFKKKRTILARLGGIQNSLSYPSSCFLHNLRSTLLKDYSNILKLEEDYWKLRSRINWIRDGDANTRFYHLSVINRRRRNNIYFFKDDNDNWITSHKKIVEHAFSYYNLCFTTDHSTTYWKDIHNSTPRFHKLDLSPLDRPLADFEVVQALFPFKTLKAPRSDGFHPQFFQQHWHSVKNTVLKPCHEIFNTQKIPTDLNQTFLCLSPKFKNANHLKNFRPIGLCNTMYKIVTKIIANHIKPFLNELISPHQTSFLNGRRACDNDILVQELLTHINKLKAKKAASC</sequence>
<evidence type="ECO:0000313" key="2">
    <source>
        <dbReference type="Proteomes" id="UP000826656"/>
    </source>
</evidence>
<evidence type="ECO:0008006" key="3">
    <source>
        <dbReference type="Google" id="ProtNLM"/>
    </source>
</evidence>
<evidence type="ECO:0000313" key="1">
    <source>
        <dbReference type="EMBL" id="KAH0776459.1"/>
    </source>
</evidence>
<dbReference type="PANTHER" id="PTHR35218:SF9">
    <property type="entry name" value="ENDONUCLEASE_EXONUCLEASE_PHOSPHATASE DOMAIN-CONTAINING PROTEIN"/>
    <property type="match status" value="1"/>
</dbReference>
<dbReference type="Gene3D" id="3.60.10.10">
    <property type="entry name" value="Endonuclease/exonuclease/phosphatase"/>
    <property type="match status" value="1"/>
</dbReference>
<dbReference type="InterPro" id="IPR036691">
    <property type="entry name" value="Endo/exonu/phosph_ase_sf"/>
</dbReference>
<reference evidence="1 2" key="1">
    <citation type="journal article" date="2021" name="bioRxiv">
        <title>Chromosome-scale and haplotype-resolved genome assembly of a tetraploid potato cultivar.</title>
        <authorList>
            <person name="Sun H."/>
            <person name="Jiao W.-B."/>
            <person name="Krause K."/>
            <person name="Campoy J.A."/>
            <person name="Goel M."/>
            <person name="Folz-Donahue K."/>
            <person name="Kukat C."/>
            <person name="Huettel B."/>
            <person name="Schneeberger K."/>
        </authorList>
    </citation>
    <scope>NUCLEOTIDE SEQUENCE [LARGE SCALE GENOMIC DNA]</scope>
    <source>
        <strain evidence="1">SolTubOtavaFocal</strain>
        <tissue evidence="1">Leaves</tissue>
    </source>
</reference>
<gene>
    <name evidence="1" type="ORF">KY290_007870</name>
</gene>
<organism evidence="1 2">
    <name type="scientific">Solanum tuberosum</name>
    <name type="common">Potato</name>
    <dbReference type="NCBI Taxonomy" id="4113"/>
    <lineage>
        <taxon>Eukaryota</taxon>
        <taxon>Viridiplantae</taxon>
        <taxon>Streptophyta</taxon>
        <taxon>Embryophyta</taxon>
        <taxon>Tracheophyta</taxon>
        <taxon>Spermatophyta</taxon>
        <taxon>Magnoliopsida</taxon>
        <taxon>eudicotyledons</taxon>
        <taxon>Gunneridae</taxon>
        <taxon>Pentapetalae</taxon>
        <taxon>asterids</taxon>
        <taxon>lamiids</taxon>
        <taxon>Solanales</taxon>
        <taxon>Solanaceae</taxon>
        <taxon>Solanoideae</taxon>
        <taxon>Solaneae</taxon>
        <taxon>Solanum</taxon>
    </lineage>
</organism>
<keyword evidence="2" id="KW-1185">Reference proteome</keyword>
<comment type="caution">
    <text evidence="1">The sequence shown here is derived from an EMBL/GenBank/DDBJ whole genome shotgun (WGS) entry which is preliminary data.</text>
</comment>
<dbReference type="EMBL" id="JAIVGD010000003">
    <property type="protein sequence ID" value="KAH0776459.1"/>
    <property type="molecule type" value="Genomic_DNA"/>
</dbReference>
<dbReference type="PANTHER" id="PTHR35218">
    <property type="entry name" value="RNASE H DOMAIN-CONTAINING PROTEIN"/>
    <property type="match status" value="1"/>
</dbReference>
<dbReference type="SUPFAM" id="SSF56219">
    <property type="entry name" value="DNase I-like"/>
    <property type="match status" value="1"/>
</dbReference>
<name>A0ABQ7W8S0_SOLTU</name>
<dbReference type="Proteomes" id="UP000826656">
    <property type="component" value="Unassembled WGS sequence"/>
</dbReference>